<protein>
    <recommendedName>
        <fullName evidence="2">Protein-PII uridylyltransferase N-terminal domain-containing protein</fullName>
    </recommendedName>
</protein>
<comment type="caution">
    <text evidence="3">The sequence shown here is derived from an EMBL/GenBank/DDBJ whole genome shotgun (WGS) entry which is preliminary data.</text>
</comment>
<dbReference type="Gene3D" id="3.30.460.10">
    <property type="entry name" value="Beta Polymerase, domain 2"/>
    <property type="match status" value="1"/>
</dbReference>
<dbReference type="InterPro" id="IPR010043">
    <property type="entry name" value="UTase/UR"/>
</dbReference>
<keyword evidence="1" id="KW-0378">Hydrolase</keyword>
<dbReference type="Pfam" id="PF03445">
    <property type="entry name" value="DUF294"/>
    <property type="match status" value="1"/>
</dbReference>
<evidence type="ECO:0000313" key="3">
    <source>
        <dbReference type="EMBL" id="MST33533.1"/>
    </source>
</evidence>
<dbReference type="PANTHER" id="PTHR47320">
    <property type="entry name" value="BIFUNCTIONAL URIDYLYLTRANSFERASE/URIDYLYL-REMOVING ENZYME"/>
    <property type="match status" value="1"/>
</dbReference>
<dbReference type="InterPro" id="IPR005105">
    <property type="entry name" value="GlnD_Uridyltrans_N"/>
</dbReference>
<dbReference type="PANTHER" id="PTHR47320:SF1">
    <property type="entry name" value="BIFUNCTIONAL URIDYLYLTRANSFERASE_URIDYLYL-REMOVING ENZYME"/>
    <property type="match status" value="1"/>
</dbReference>
<name>A0ABW9QYN5_9ACTN</name>
<feature type="non-terminal residue" evidence="3">
    <location>
        <position position="74"/>
    </location>
</feature>
<dbReference type="Proteomes" id="UP000437736">
    <property type="component" value="Unassembled WGS sequence"/>
</dbReference>
<keyword evidence="4" id="KW-1185">Reference proteome</keyword>
<evidence type="ECO:0000256" key="1">
    <source>
        <dbReference type="ARBA" id="ARBA00022801"/>
    </source>
</evidence>
<sequence length="74" mass="7777">MDLRERRSVLLARDGLRGRELASALAAATDAWLREVFDAACGPAACDVALVAVGGYGRGELAPGSDLDLVLVHR</sequence>
<gene>
    <name evidence="3" type="ORF">GHK86_12485</name>
</gene>
<evidence type="ECO:0000259" key="2">
    <source>
        <dbReference type="Pfam" id="PF03445"/>
    </source>
</evidence>
<accession>A0ABW9QYN5</accession>
<proteinExistence type="predicted"/>
<dbReference type="InterPro" id="IPR043519">
    <property type="entry name" value="NT_sf"/>
</dbReference>
<dbReference type="EMBL" id="WJHE01000631">
    <property type="protein sequence ID" value="MST33533.1"/>
    <property type="molecule type" value="Genomic_DNA"/>
</dbReference>
<organism evidence="3 4">
    <name type="scientific">Acidiferrimicrobium australe</name>
    <dbReference type="NCBI Taxonomy" id="2664430"/>
    <lineage>
        <taxon>Bacteria</taxon>
        <taxon>Bacillati</taxon>
        <taxon>Actinomycetota</taxon>
        <taxon>Acidimicrobiia</taxon>
        <taxon>Acidimicrobiales</taxon>
        <taxon>Acidimicrobiaceae</taxon>
        <taxon>Acidiferrimicrobium</taxon>
    </lineage>
</organism>
<dbReference type="SUPFAM" id="SSF81301">
    <property type="entry name" value="Nucleotidyltransferase"/>
    <property type="match status" value="1"/>
</dbReference>
<evidence type="ECO:0000313" key="4">
    <source>
        <dbReference type="Proteomes" id="UP000437736"/>
    </source>
</evidence>
<feature type="domain" description="Protein-PII uridylyltransferase N-terminal" evidence="2">
    <location>
        <begin position="11"/>
        <end position="73"/>
    </location>
</feature>
<reference evidence="3 4" key="1">
    <citation type="submission" date="2019-11" db="EMBL/GenBank/DDBJ databases">
        <title>Acidiferrimicrobium australis gen. nov., sp. nov., an acidophilic and obligately heterotrophic, member of the Actinobacteria that catalyses dissimilatory oxido- reduction of iron isolated from metal-rich acidic water in Chile.</title>
        <authorList>
            <person name="Gonzalez D."/>
            <person name="Huber K."/>
            <person name="Hedrich S."/>
            <person name="Rojas-Villalobos C."/>
            <person name="Quatrini R."/>
            <person name="Dinamarca M.A."/>
            <person name="Schwarz A."/>
            <person name="Canales C."/>
            <person name="Nancucheo I."/>
        </authorList>
    </citation>
    <scope>NUCLEOTIDE SEQUENCE [LARGE SCALE GENOMIC DNA]</scope>
    <source>
        <strain evidence="3 4">USS-CCA1</strain>
    </source>
</reference>